<name>A0A1F8CTS3_9BACT</name>
<protein>
    <submittedName>
        <fullName evidence="2">Uncharacterized protein</fullName>
    </submittedName>
</protein>
<dbReference type="Proteomes" id="UP000178999">
    <property type="component" value="Unassembled WGS sequence"/>
</dbReference>
<comment type="caution">
    <text evidence="2">The sequence shown here is derived from an EMBL/GenBank/DDBJ whole genome shotgun (WGS) entry which is preliminary data.</text>
</comment>
<feature type="transmembrane region" description="Helical" evidence="1">
    <location>
        <begin position="189"/>
        <end position="209"/>
    </location>
</feature>
<sequence>MRSYYLLLFFFTFLTLTGFFFANKVTAQDVSTGFAISINVPDNDFQNGDLICASNNSFIKCNVPYDTSLYGVVTTTPASSIRVETQESPVLILDSGLARVRVTNIGGPITNGSFVTTSEKAGLGQLATKSGYVIGVSIDEFNSENPDEVGEVVVALNIHPARISSARSNLIEILRQGFSAPLFDPLASLRYFLAATIVLASFAIGFVYFGRVATKGVEAIGRNPLASRMIQFAVLIQVLIMIAVFLIGLGLAYLVLIL</sequence>
<accession>A0A1F8CTS3</accession>
<keyword evidence="1" id="KW-0472">Membrane</keyword>
<keyword evidence="1" id="KW-0812">Transmembrane</keyword>
<dbReference type="EMBL" id="MGHY01000009">
    <property type="protein sequence ID" value="OGM79682.1"/>
    <property type="molecule type" value="Genomic_DNA"/>
</dbReference>
<gene>
    <name evidence="2" type="ORF">A2382_02055</name>
</gene>
<evidence type="ECO:0000313" key="2">
    <source>
        <dbReference type="EMBL" id="OGM79682.1"/>
    </source>
</evidence>
<evidence type="ECO:0000256" key="1">
    <source>
        <dbReference type="SAM" id="Phobius"/>
    </source>
</evidence>
<feature type="transmembrane region" description="Helical" evidence="1">
    <location>
        <begin position="230"/>
        <end position="256"/>
    </location>
</feature>
<proteinExistence type="predicted"/>
<evidence type="ECO:0000313" key="3">
    <source>
        <dbReference type="Proteomes" id="UP000178999"/>
    </source>
</evidence>
<dbReference type="AlphaFoldDB" id="A0A1F8CTS3"/>
<keyword evidence="1" id="KW-1133">Transmembrane helix</keyword>
<reference evidence="2 3" key="1">
    <citation type="journal article" date="2016" name="Nat. Commun.">
        <title>Thousands of microbial genomes shed light on interconnected biogeochemical processes in an aquifer system.</title>
        <authorList>
            <person name="Anantharaman K."/>
            <person name="Brown C.T."/>
            <person name="Hug L.A."/>
            <person name="Sharon I."/>
            <person name="Castelle C.J."/>
            <person name="Probst A.J."/>
            <person name="Thomas B.C."/>
            <person name="Singh A."/>
            <person name="Wilkins M.J."/>
            <person name="Karaoz U."/>
            <person name="Brodie E.L."/>
            <person name="Williams K.H."/>
            <person name="Hubbard S.S."/>
            <person name="Banfield J.F."/>
        </authorList>
    </citation>
    <scope>NUCLEOTIDE SEQUENCE [LARGE SCALE GENOMIC DNA]</scope>
</reference>
<dbReference type="STRING" id="1802538.A2382_02055"/>
<organism evidence="2 3">
    <name type="scientific">Candidatus Woesebacteria bacterium RIFOXYB1_FULL_38_16</name>
    <dbReference type="NCBI Taxonomy" id="1802538"/>
    <lineage>
        <taxon>Bacteria</taxon>
        <taxon>Candidatus Woeseibacteriota</taxon>
    </lineage>
</organism>